<dbReference type="SUPFAM" id="SSF55347">
    <property type="entry name" value="Glyceraldehyde-3-phosphate dehydrogenase-like, C-terminal domain"/>
    <property type="match status" value="1"/>
</dbReference>
<dbReference type="AlphaFoldDB" id="S8FX03"/>
<dbReference type="Pfam" id="PF01408">
    <property type="entry name" value="GFO_IDH_MocA"/>
    <property type="match status" value="1"/>
</dbReference>
<evidence type="ECO:0000313" key="4">
    <source>
        <dbReference type="EMBL" id="EPT02775.1"/>
    </source>
</evidence>
<accession>S8FX03</accession>
<dbReference type="InParanoid" id="S8FX03"/>
<keyword evidence="5" id="KW-1185">Reference proteome</keyword>
<dbReference type="eggNOG" id="ENOG502QQXH">
    <property type="taxonomic scope" value="Eukaryota"/>
</dbReference>
<dbReference type="SUPFAM" id="SSF51735">
    <property type="entry name" value="NAD(P)-binding Rossmann-fold domains"/>
    <property type="match status" value="1"/>
</dbReference>
<dbReference type="PANTHER" id="PTHR43377:SF12">
    <property type="entry name" value="BINDING ROSSMANN FOLD OXIDOREDUCTASE, PUTATIVE (AFU_ORTHOLOGUE AFUA_3G11840)-RELATED"/>
    <property type="match status" value="1"/>
</dbReference>
<dbReference type="HOGENOM" id="CLU_023194_4_1_1"/>
<feature type="region of interest" description="Disordered" evidence="1">
    <location>
        <begin position="1"/>
        <end position="23"/>
    </location>
</feature>
<dbReference type="PANTHER" id="PTHR43377">
    <property type="entry name" value="BILIVERDIN REDUCTASE A"/>
    <property type="match status" value="1"/>
</dbReference>
<dbReference type="Gene3D" id="3.30.360.10">
    <property type="entry name" value="Dihydrodipicolinate Reductase, domain 2"/>
    <property type="match status" value="1"/>
</dbReference>
<dbReference type="Pfam" id="PF02894">
    <property type="entry name" value="GFO_IDH_MocA_C"/>
    <property type="match status" value="1"/>
</dbReference>
<dbReference type="InterPro" id="IPR000683">
    <property type="entry name" value="Gfo/Idh/MocA-like_OxRdtase_N"/>
</dbReference>
<dbReference type="GO" id="GO:0000166">
    <property type="term" value="F:nucleotide binding"/>
    <property type="evidence" value="ECO:0007669"/>
    <property type="project" value="InterPro"/>
</dbReference>
<dbReference type="Proteomes" id="UP000015241">
    <property type="component" value="Unassembled WGS sequence"/>
</dbReference>
<name>S8FX03_FOMSC</name>
<feature type="domain" description="Gfo/Idh/MocA-like oxidoreductase N-terminal" evidence="2">
    <location>
        <begin position="41"/>
        <end position="171"/>
    </location>
</feature>
<evidence type="ECO:0000259" key="2">
    <source>
        <dbReference type="Pfam" id="PF01408"/>
    </source>
</evidence>
<proteinExistence type="predicted"/>
<sequence>MPLSNAGIKLRKRPPGSGHSSLPSKMGIDIASYGPSEPVTLAIIGCGSRGQAYSAYAVAEPTKCKVVAIAEPRPKTRKLFAEAHVVDKTLIFETWQDLLKASQETIKTVGKRLADAVLIAVQDQMHMEVTLAFAEQGYHILCEKPMATSIDDCIKMEAAVKKANIIFGMGHVLRYSPYNKAVSDIVLSGELGQLINIIHEEPIGYFHFAHSYVRGSWSKEEDSCFSLMTKSCHDIDLICHWLTPSAPKRVSSFGSLLHFRKERKPVEAGNAKRCFDCAYERTCPYSAKKIYLDPVSKGQLGWPAAVIVDGIPDIENVTHALRNGSYGRCVYEHDNNVCDNQVVNLEFASGATVSFTMVAQTSLICERQSRLHFSHGEIVGDMDTFTVTDFRTGKSTHHAPAHEGGHHGGGDLGLIRTFIEAVRTGRQELLGTDVSEVLKSHMTVFAAEQSRRDGTVVDCEKFEREAKARVLGESP</sequence>
<dbReference type="InterPro" id="IPR036291">
    <property type="entry name" value="NAD(P)-bd_dom_sf"/>
</dbReference>
<dbReference type="STRING" id="743788.S8FX03"/>
<evidence type="ECO:0000313" key="5">
    <source>
        <dbReference type="Proteomes" id="UP000015241"/>
    </source>
</evidence>
<evidence type="ECO:0008006" key="6">
    <source>
        <dbReference type="Google" id="ProtNLM"/>
    </source>
</evidence>
<protein>
    <recommendedName>
        <fullName evidence="6">NAD-binding protein</fullName>
    </recommendedName>
</protein>
<dbReference type="EMBL" id="KE504133">
    <property type="protein sequence ID" value="EPT02775.1"/>
    <property type="molecule type" value="Genomic_DNA"/>
</dbReference>
<dbReference type="OrthoDB" id="64915at2759"/>
<organism evidence="4 5">
    <name type="scientific">Fomitopsis schrenkii</name>
    <name type="common">Brown rot fungus</name>
    <dbReference type="NCBI Taxonomy" id="2126942"/>
    <lineage>
        <taxon>Eukaryota</taxon>
        <taxon>Fungi</taxon>
        <taxon>Dikarya</taxon>
        <taxon>Basidiomycota</taxon>
        <taxon>Agaricomycotina</taxon>
        <taxon>Agaricomycetes</taxon>
        <taxon>Polyporales</taxon>
        <taxon>Fomitopsis</taxon>
    </lineage>
</organism>
<feature type="domain" description="Gfo/Idh/MocA-like oxidoreductase C-terminal" evidence="3">
    <location>
        <begin position="188"/>
        <end position="457"/>
    </location>
</feature>
<evidence type="ECO:0000256" key="1">
    <source>
        <dbReference type="SAM" id="MobiDB-lite"/>
    </source>
</evidence>
<reference evidence="4 5" key="1">
    <citation type="journal article" date="2012" name="Science">
        <title>The Paleozoic origin of enzymatic lignin decomposition reconstructed from 31 fungal genomes.</title>
        <authorList>
            <person name="Floudas D."/>
            <person name="Binder M."/>
            <person name="Riley R."/>
            <person name="Barry K."/>
            <person name="Blanchette R.A."/>
            <person name="Henrissat B."/>
            <person name="Martinez A.T."/>
            <person name="Otillar R."/>
            <person name="Spatafora J.W."/>
            <person name="Yadav J.S."/>
            <person name="Aerts A."/>
            <person name="Benoit I."/>
            <person name="Boyd A."/>
            <person name="Carlson A."/>
            <person name="Copeland A."/>
            <person name="Coutinho P.M."/>
            <person name="de Vries R.P."/>
            <person name="Ferreira P."/>
            <person name="Findley K."/>
            <person name="Foster B."/>
            <person name="Gaskell J."/>
            <person name="Glotzer D."/>
            <person name="Gorecki P."/>
            <person name="Heitman J."/>
            <person name="Hesse C."/>
            <person name="Hori C."/>
            <person name="Igarashi K."/>
            <person name="Jurgens J.A."/>
            <person name="Kallen N."/>
            <person name="Kersten P."/>
            <person name="Kohler A."/>
            <person name="Kuees U."/>
            <person name="Kumar T.K.A."/>
            <person name="Kuo A."/>
            <person name="LaButti K."/>
            <person name="Larrondo L.F."/>
            <person name="Lindquist E."/>
            <person name="Ling A."/>
            <person name="Lombard V."/>
            <person name="Lucas S."/>
            <person name="Lundell T."/>
            <person name="Martin R."/>
            <person name="McLaughlin D.J."/>
            <person name="Morgenstern I."/>
            <person name="Morin E."/>
            <person name="Murat C."/>
            <person name="Nagy L.G."/>
            <person name="Nolan M."/>
            <person name="Ohm R.A."/>
            <person name="Patyshakuliyeva A."/>
            <person name="Rokas A."/>
            <person name="Ruiz-Duenas F.J."/>
            <person name="Sabat G."/>
            <person name="Salamov A."/>
            <person name="Samejima M."/>
            <person name="Schmutz J."/>
            <person name="Slot J.C."/>
            <person name="St John F."/>
            <person name="Stenlid J."/>
            <person name="Sun H."/>
            <person name="Sun S."/>
            <person name="Syed K."/>
            <person name="Tsang A."/>
            <person name="Wiebenga A."/>
            <person name="Young D."/>
            <person name="Pisabarro A."/>
            <person name="Eastwood D.C."/>
            <person name="Martin F."/>
            <person name="Cullen D."/>
            <person name="Grigoriev I.V."/>
            <person name="Hibbett D.S."/>
        </authorList>
    </citation>
    <scope>NUCLEOTIDE SEQUENCE</scope>
    <source>
        <strain evidence="5">FP-58527</strain>
    </source>
</reference>
<dbReference type="InterPro" id="IPR004104">
    <property type="entry name" value="Gfo/Idh/MocA-like_OxRdtase_C"/>
</dbReference>
<gene>
    <name evidence="4" type="ORF">FOMPIDRAFT_1022688</name>
</gene>
<dbReference type="InterPro" id="IPR051450">
    <property type="entry name" value="Gfo/Idh/MocA_Oxidoreductases"/>
</dbReference>
<evidence type="ECO:0000259" key="3">
    <source>
        <dbReference type="Pfam" id="PF02894"/>
    </source>
</evidence>
<dbReference type="Gene3D" id="3.40.50.720">
    <property type="entry name" value="NAD(P)-binding Rossmann-like Domain"/>
    <property type="match status" value="1"/>
</dbReference>